<evidence type="ECO:0000313" key="1">
    <source>
        <dbReference type="EMBL" id="KAF4044899.1"/>
    </source>
</evidence>
<dbReference type="EMBL" id="WSZM01000058">
    <property type="protein sequence ID" value="KAF4044899.1"/>
    <property type="molecule type" value="Genomic_DNA"/>
</dbReference>
<evidence type="ECO:0000313" key="2">
    <source>
        <dbReference type="Proteomes" id="UP000602510"/>
    </source>
</evidence>
<comment type="caution">
    <text evidence="1">The sequence shown here is derived from an EMBL/GenBank/DDBJ whole genome shotgun (WGS) entry which is preliminary data.</text>
</comment>
<reference evidence="1" key="1">
    <citation type="submission" date="2020-04" db="EMBL/GenBank/DDBJ databases">
        <title>Hybrid Assembly of Korean Phytophthora infestans isolates.</title>
        <authorList>
            <person name="Prokchorchik M."/>
            <person name="Lee Y."/>
            <person name="Seo J."/>
            <person name="Cho J.-H."/>
            <person name="Park Y.-E."/>
            <person name="Jang D.-C."/>
            <person name="Im J.-S."/>
            <person name="Choi J.-G."/>
            <person name="Park H.-J."/>
            <person name="Lee G.-B."/>
            <person name="Lee Y.-G."/>
            <person name="Hong S.-Y."/>
            <person name="Cho K."/>
            <person name="Sohn K.H."/>
        </authorList>
    </citation>
    <scope>NUCLEOTIDE SEQUENCE</scope>
    <source>
        <strain evidence="1">KR_1_A1</strain>
    </source>
</reference>
<gene>
    <name evidence="1" type="ORF">GN244_ATG02816</name>
</gene>
<sequence>MQYGAYSIDNATSSIKLKRTARASVTSAATLPSAALSTASDAKEFNSALRKWKSGSSSSEEKYAKAKSVFKPL</sequence>
<protein>
    <submittedName>
        <fullName evidence="1">Uncharacterized protein</fullName>
    </submittedName>
</protein>
<dbReference type="AlphaFoldDB" id="A0A833W6X1"/>
<proteinExistence type="predicted"/>
<keyword evidence="2" id="KW-1185">Reference proteome</keyword>
<name>A0A833W6X1_PHYIN</name>
<accession>A0A833W6X1</accession>
<dbReference type="Proteomes" id="UP000602510">
    <property type="component" value="Unassembled WGS sequence"/>
</dbReference>
<organism evidence="1 2">
    <name type="scientific">Phytophthora infestans</name>
    <name type="common">Potato late blight agent</name>
    <name type="synonym">Botrytis infestans</name>
    <dbReference type="NCBI Taxonomy" id="4787"/>
    <lineage>
        <taxon>Eukaryota</taxon>
        <taxon>Sar</taxon>
        <taxon>Stramenopiles</taxon>
        <taxon>Oomycota</taxon>
        <taxon>Peronosporomycetes</taxon>
        <taxon>Peronosporales</taxon>
        <taxon>Peronosporaceae</taxon>
        <taxon>Phytophthora</taxon>
    </lineage>
</organism>